<gene>
    <name evidence="6" type="ORF">ALEPTO_LOCUS12980</name>
</gene>
<organism evidence="6 7">
    <name type="scientific">Ambispora leptoticha</name>
    <dbReference type="NCBI Taxonomy" id="144679"/>
    <lineage>
        <taxon>Eukaryota</taxon>
        <taxon>Fungi</taxon>
        <taxon>Fungi incertae sedis</taxon>
        <taxon>Mucoromycota</taxon>
        <taxon>Glomeromycotina</taxon>
        <taxon>Glomeromycetes</taxon>
        <taxon>Archaeosporales</taxon>
        <taxon>Ambisporaceae</taxon>
        <taxon>Ambispora</taxon>
    </lineage>
</organism>
<dbReference type="InterPro" id="IPR007811">
    <property type="entry name" value="RPC4"/>
</dbReference>
<feature type="compositionally biased region" description="Basic and acidic residues" evidence="5">
    <location>
        <begin position="85"/>
        <end position="101"/>
    </location>
</feature>
<reference evidence="6" key="1">
    <citation type="submission" date="2021-06" db="EMBL/GenBank/DDBJ databases">
        <authorList>
            <person name="Kallberg Y."/>
            <person name="Tangrot J."/>
            <person name="Rosling A."/>
        </authorList>
    </citation>
    <scope>NUCLEOTIDE SEQUENCE</scope>
    <source>
        <strain evidence="6">FL130A</strain>
    </source>
</reference>
<dbReference type="Proteomes" id="UP000789508">
    <property type="component" value="Unassembled WGS sequence"/>
</dbReference>
<dbReference type="GO" id="GO:0003677">
    <property type="term" value="F:DNA binding"/>
    <property type="evidence" value="ECO:0007669"/>
    <property type="project" value="InterPro"/>
</dbReference>
<keyword evidence="3" id="KW-0804">Transcription</keyword>
<evidence type="ECO:0000256" key="4">
    <source>
        <dbReference type="ARBA" id="ARBA00023242"/>
    </source>
</evidence>
<dbReference type="GO" id="GO:0005666">
    <property type="term" value="C:RNA polymerase III complex"/>
    <property type="evidence" value="ECO:0007669"/>
    <property type="project" value="InterPro"/>
</dbReference>
<evidence type="ECO:0000256" key="3">
    <source>
        <dbReference type="ARBA" id="ARBA00023163"/>
    </source>
</evidence>
<dbReference type="GO" id="GO:0042797">
    <property type="term" value="P:tRNA transcription by RNA polymerase III"/>
    <property type="evidence" value="ECO:0007669"/>
    <property type="project" value="TreeGrafter"/>
</dbReference>
<feature type="region of interest" description="Disordered" evidence="5">
    <location>
        <begin position="40"/>
        <end position="101"/>
    </location>
</feature>
<accession>A0A9N9INE3</accession>
<dbReference type="EMBL" id="CAJVPS010035741">
    <property type="protein sequence ID" value="CAG8741918.1"/>
    <property type="molecule type" value="Genomic_DNA"/>
</dbReference>
<dbReference type="PANTHER" id="PTHR13408">
    <property type="entry name" value="DNA-DIRECTED RNA POLYMERASE III"/>
    <property type="match status" value="1"/>
</dbReference>
<evidence type="ECO:0000313" key="6">
    <source>
        <dbReference type="EMBL" id="CAG8741918.1"/>
    </source>
</evidence>
<dbReference type="PANTHER" id="PTHR13408:SF0">
    <property type="entry name" value="DNA-DIRECTED RNA POLYMERASE III SUBUNIT RPC4"/>
    <property type="match status" value="1"/>
</dbReference>
<name>A0A9N9INE3_9GLOM</name>
<evidence type="ECO:0000256" key="1">
    <source>
        <dbReference type="ARBA" id="ARBA00004123"/>
    </source>
</evidence>
<feature type="compositionally biased region" description="Basic and acidic residues" evidence="5">
    <location>
        <begin position="49"/>
        <end position="59"/>
    </location>
</feature>
<keyword evidence="7" id="KW-1185">Reference proteome</keyword>
<evidence type="ECO:0000256" key="2">
    <source>
        <dbReference type="ARBA" id="ARBA00022478"/>
    </source>
</evidence>
<protein>
    <submittedName>
        <fullName evidence="6">12870_t:CDS:1</fullName>
    </submittedName>
</protein>
<evidence type="ECO:0000313" key="7">
    <source>
        <dbReference type="Proteomes" id="UP000789508"/>
    </source>
</evidence>
<keyword evidence="4" id="KW-0539">Nucleus</keyword>
<dbReference type="OrthoDB" id="5836119at2759"/>
<comment type="caution">
    <text evidence="6">The sequence shown here is derived from an EMBL/GenBank/DDBJ whole genome shotgun (WGS) entry which is preliminary data.</text>
</comment>
<sequence>METDDMIKSDGDLLHICKTTFSEIDDDLYLMQFPTNMPEFLPPQKPKVARFENQSEHRPSQRNATSQNSKTLQNPSNNKTQNKSKTSDEENQEKTDEIKIEPISEGRIGTFLVYKNGDIKLKIGEIIYDIFPASDVAFPQTAVVIDTDEETKGIYEMGNITKQWLIAPNIETLFSGSDDDEISE</sequence>
<feature type="compositionally biased region" description="Polar residues" evidence="5">
    <location>
        <begin position="61"/>
        <end position="84"/>
    </location>
</feature>
<keyword evidence="2" id="KW-0240">DNA-directed RNA polymerase</keyword>
<evidence type="ECO:0000256" key="5">
    <source>
        <dbReference type="SAM" id="MobiDB-lite"/>
    </source>
</evidence>
<proteinExistence type="predicted"/>
<dbReference type="Pfam" id="PF05132">
    <property type="entry name" value="RNA_pol_Rpc4"/>
    <property type="match status" value="1"/>
</dbReference>
<dbReference type="AlphaFoldDB" id="A0A9N9INE3"/>
<comment type="subcellular location">
    <subcellularLocation>
        <location evidence="1">Nucleus</location>
    </subcellularLocation>
</comment>